<evidence type="ECO:0000256" key="10">
    <source>
        <dbReference type="ARBA" id="ARBA00022771"/>
    </source>
</evidence>
<comment type="cofactor">
    <cofactor evidence="2">
        <name>Zn(2+)</name>
        <dbReference type="ChEBI" id="CHEBI:29105"/>
    </cofactor>
</comment>
<dbReference type="Gene3D" id="3.30.40.10">
    <property type="entry name" value="Zinc/RING finger domain, C3HC4 (zinc finger)"/>
    <property type="match status" value="1"/>
</dbReference>
<dbReference type="CDD" id="cd22582">
    <property type="entry name" value="BRcat_RBR_unk"/>
    <property type="match status" value="1"/>
</dbReference>
<keyword evidence="12" id="KW-0862">Zinc</keyword>
<dbReference type="InterPro" id="IPR044066">
    <property type="entry name" value="TRIAD_supradom"/>
</dbReference>
<comment type="pathway">
    <text evidence="4">Protein modification; protein ubiquitination.</text>
</comment>
<dbReference type="EMBL" id="BDDD01002963">
    <property type="protein sequence ID" value="GAV83683.1"/>
    <property type="molecule type" value="Genomic_DNA"/>
</dbReference>
<dbReference type="CDD" id="cd22584">
    <property type="entry name" value="Rcat_RBR_unk"/>
    <property type="match status" value="1"/>
</dbReference>
<evidence type="ECO:0000256" key="3">
    <source>
        <dbReference type="ARBA" id="ARBA00003976"/>
    </source>
</evidence>
<dbReference type="FunFam" id="1.20.120.1750:FF:000018">
    <property type="entry name" value="RBR-type E3 ubiquitin transferase"/>
    <property type="match status" value="1"/>
</dbReference>
<dbReference type="SMART" id="SM00647">
    <property type="entry name" value="IBR"/>
    <property type="match status" value="2"/>
</dbReference>
<dbReference type="UniPathway" id="UPA00143"/>
<organism evidence="16 17">
    <name type="scientific">Cephalotus follicularis</name>
    <name type="common">Albany pitcher plant</name>
    <dbReference type="NCBI Taxonomy" id="3775"/>
    <lineage>
        <taxon>Eukaryota</taxon>
        <taxon>Viridiplantae</taxon>
        <taxon>Streptophyta</taxon>
        <taxon>Embryophyta</taxon>
        <taxon>Tracheophyta</taxon>
        <taxon>Spermatophyta</taxon>
        <taxon>Magnoliopsida</taxon>
        <taxon>eudicotyledons</taxon>
        <taxon>Gunneridae</taxon>
        <taxon>Pentapetalae</taxon>
        <taxon>rosids</taxon>
        <taxon>fabids</taxon>
        <taxon>Oxalidales</taxon>
        <taxon>Cephalotaceae</taxon>
        <taxon>Cephalotus</taxon>
    </lineage>
</organism>
<evidence type="ECO:0000256" key="5">
    <source>
        <dbReference type="ARBA" id="ARBA00005884"/>
    </source>
</evidence>
<dbReference type="Pfam" id="PF01485">
    <property type="entry name" value="IBR"/>
    <property type="match status" value="2"/>
</dbReference>
<dbReference type="InterPro" id="IPR017907">
    <property type="entry name" value="Znf_RING_CS"/>
</dbReference>
<evidence type="ECO:0000256" key="8">
    <source>
        <dbReference type="ARBA" id="ARBA00022723"/>
    </source>
</evidence>
<proteinExistence type="inferred from homology"/>
<evidence type="ECO:0000256" key="4">
    <source>
        <dbReference type="ARBA" id="ARBA00004906"/>
    </source>
</evidence>
<evidence type="ECO:0000256" key="12">
    <source>
        <dbReference type="ARBA" id="ARBA00022833"/>
    </source>
</evidence>
<gene>
    <name evidence="16" type="ORF">CFOL_v3_27129</name>
</gene>
<dbReference type="GO" id="GO:0016567">
    <property type="term" value="P:protein ubiquitination"/>
    <property type="evidence" value="ECO:0007669"/>
    <property type="project" value="UniProtKB-UniPathway"/>
</dbReference>
<name>A0A1Q3CUD5_CEPFO</name>
<keyword evidence="8" id="KW-0479">Metal-binding</keyword>
<keyword evidence="7" id="KW-0808">Transferase</keyword>
<comment type="similarity">
    <text evidence="5">Belongs to the RBR family. Ariadne subfamily.</text>
</comment>
<dbReference type="InterPro" id="IPR013083">
    <property type="entry name" value="Znf_RING/FYVE/PHD"/>
</dbReference>
<dbReference type="InterPro" id="IPR002867">
    <property type="entry name" value="IBR_dom"/>
</dbReference>
<evidence type="ECO:0000256" key="2">
    <source>
        <dbReference type="ARBA" id="ARBA00001947"/>
    </source>
</evidence>
<dbReference type="InterPro" id="IPR001841">
    <property type="entry name" value="Znf_RING"/>
</dbReference>
<evidence type="ECO:0000256" key="7">
    <source>
        <dbReference type="ARBA" id="ARBA00022679"/>
    </source>
</evidence>
<evidence type="ECO:0000313" key="16">
    <source>
        <dbReference type="EMBL" id="GAV83683.1"/>
    </source>
</evidence>
<evidence type="ECO:0000259" key="15">
    <source>
        <dbReference type="PROSITE" id="PS51873"/>
    </source>
</evidence>
<dbReference type="GO" id="GO:0061630">
    <property type="term" value="F:ubiquitin protein ligase activity"/>
    <property type="evidence" value="ECO:0007669"/>
    <property type="project" value="UniProtKB-EC"/>
</dbReference>
<dbReference type="PROSITE" id="PS00518">
    <property type="entry name" value="ZF_RING_1"/>
    <property type="match status" value="1"/>
</dbReference>
<dbReference type="GO" id="GO:0008270">
    <property type="term" value="F:zinc ion binding"/>
    <property type="evidence" value="ECO:0007669"/>
    <property type="project" value="UniProtKB-KW"/>
</dbReference>
<evidence type="ECO:0000256" key="13">
    <source>
        <dbReference type="PROSITE-ProRule" id="PRU00175"/>
    </source>
</evidence>
<feature type="domain" description="RING-type" evidence="15">
    <location>
        <begin position="100"/>
        <end position="306"/>
    </location>
</feature>
<evidence type="ECO:0000313" key="17">
    <source>
        <dbReference type="Proteomes" id="UP000187406"/>
    </source>
</evidence>
<keyword evidence="11" id="KW-0833">Ubl conjugation pathway</keyword>
<evidence type="ECO:0000256" key="11">
    <source>
        <dbReference type="ARBA" id="ARBA00022786"/>
    </source>
</evidence>
<dbReference type="FunFam" id="3.30.40.10:FF:000230">
    <property type="entry name" value="RBR-type E3 ubiquitin transferase"/>
    <property type="match status" value="1"/>
</dbReference>
<dbReference type="AlphaFoldDB" id="A0A1Q3CUD5"/>
<comment type="function">
    <text evidence="3">Might act as an E3 ubiquitin-protein ligase, or as part of E3 complex, which accepts ubiquitin from specific E2 ubiquitin-conjugating enzymes and then transfers it to substrates.</text>
</comment>
<protein>
    <recommendedName>
        <fullName evidence="6">RBR-type E3 ubiquitin transferase</fullName>
        <ecNumber evidence="6">2.3.2.31</ecNumber>
    </recommendedName>
</protein>
<dbReference type="InterPro" id="IPR031127">
    <property type="entry name" value="E3_UB_ligase_RBR"/>
</dbReference>
<evidence type="ECO:0000256" key="9">
    <source>
        <dbReference type="ARBA" id="ARBA00022737"/>
    </source>
</evidence>
<dbReference type="EC" id="2.3.2.31" evidence="6"/>
<comment type="catalytic activity">
    <reaction evidence="1">
        <text>[E2 ubiquitin-conjugating enzyme]-S-ubiquitinyl-L-cysteine + [acceptor protein]-L-lysine = [E2 ubiquitin-conjugating enzyme]-L-cysteine + [acceptor protein]-N(6)-ubiquitinyl-L-lysine.</text>
        <dbReference type="EC" id="2.3.2.31"/>
    </reaction>
</comment>
<dbReference type="STRING" id="3775.A0A1Q3CUD5"/>
<keyword evidence="9" id="KW-0677">Repeat</keyword>
<dbReference type="SUPFAM" id="SSF57850">
    <property type="entry name" value="RING/U-box"/>
    <property type="match status" value="3"/>
</dbReference>
<dbReference type="Gene3D" id="1.20.120.1750">
    <property type="match status" value="1"/>
</dbReference>
<keyword evidence="17" id="KW-1185">Reference proteome</keyword>
<reference evidence="17" key="1">
    <citation type="submission" date="2016-04" db="EMBL/GenBank/DDBJ databases">
        <title>Cephalotus genome sequencing.</title>
        <authorList>
            <person name="Fukushima K."/>
            <person name="Hasebe M."/>
            <person name="Fang X."/>
        </authorList>
    </citation>
    <scope>NUCLEOTIDE SEQUENCE [LARGE SCALE GENOMIC DNA]</scope>
    <source>
        <strain evidence="17">cv. St1</strain>
    </source>
</reference>
<dbReference type="InParanoid" id="A0A1Q3CUD5"/>
<sequence>MAQEPAFDIIETESKKRKLSSDLFVDECYFSLLFNDEEDECYFSLLFNDEEEEETFTVSDSRFAEGLQFQEVLMASTIIASSLNAKQDPIETQTAVGESSFCFCDICAERKDSDQMFKTDGCVHSYCSDCVSRHVAAKIQDSITIITCPGLDCKAVLERDTCGPVISKEVFDQWNDALCEELISASQKFYCPFKDCSAMLVNDSEGEVITESECPFCHRLFCAQCQVPWHPGVECEEYQRLNEDERGIDDLMVRDIAKEKKWSRCPNCKFYVERTEGCPHITCRCNFQFCYGCEAEWTQNHGGCHK</sequence>
<keyword evidence="10 13" id="KW-0863">Zinc-finger</keyword>
<dbReference type="Proteomes" id="UP000187406">
    <property type="component" value="Unassembled WGS sequence"/>
</dbReference>
<accession>A0A1Q3CUD5</accession>
<evidence type="ECO:0000256" key="1">
    <source>
        <dbReference type="ARBA" id="ARBA00001798"/>
    </source>
</evidence>
<dbReference type="PROSITE" id="PS50089">
    <property type="entry name" value="ZF_RING_2"/>
    <property type="match status" value="1"/>
</dbReference>
<evidence type="ECO:0000256" key="6">
    <source>
        <dbReference type="ARBA" id="ARBA00012251"/>
    </source>
</evidence>
<comment type="caution">
    <text evidence="16">The sequence shown here is derived from an EMBL/GenBank/DDBJ whole genome shotgun (WGS) entry which is preliminary data.</text>
</comment>
<dbReference type="FunCoup" id="A0A1Q3CUD5">
    <property type="interactions" value="276"/>
</dbReference>
<dbReference type="OrthoDB" id="10009520at2759"/>
<feature type="domain" description="RING-type" evidence="14">
    <location>
        <begin position="104"/>
        <end position="149"/>
    </location>
</feature>
<evidence type="ECO:0000259" key="14">
    <source>
        <dbReference type="PROSITE" id="PS50089"/>
    </source>
</evidence>
<dbReference type="PANTHER" id="PTHR11685">
    <property type="entry name" value="RBR FAMILY RING FINGER AND IBR DOMAIN-CONTAINING"/>
    <property type="match status" value="1"/>
</dbReference>
<dbReference type="PROSITE" id="PS51873">
    <property type="entry name" value="TRIAD"/>
    <property type="match status" value="1"/>
</dbReference>